<dbReference type="Gene3D" id="2.60.40.150">
    <property type="entry name" value="C2 domain"/>
    <property type="match status" value="1"/>
</dbReference>
<feature type="transmembrane region" description="Helical" evidence="2">
    <location>
        <begin position="215"/>
        <end position="236"/>
    </location>
</feature>
<dbReference type="RefSeq" id="XP_003686419.1">
    <property type="nucleotide sequence ID" value="XM_003686371.1"/>
</dbReference>
<dbReference type="InterPro" id="IPR036869">
    <property type="entry name" value="J_dom_sf"/>
</dbReference>
<dbReference type="GeneID" id="11535764"/>
<keyword evidence="2" id="KW-0472">Membrane</keyword>
<reference evidence="4 5" key="1">
    <citation type="journal article" date="2011" name="Proc. Natl. Acad. Sci. U.S.A.">
        <title>Evolutionary erosion of yeast sex chromosomes by mating-type switching accidents.</title>
        <authorList>
            <person name="Gordon J.L."/>
            <person name="Armisen D."/>
            <person name="Proux-Wera E."/>
            <person name="Oheigeartaigh S.S."/>
            <person name="Byrne K.P."/>
            <person name="Wolfe K.H."/>
        </authorList>
    </citation>
    <scope>NUCLEOTIDE SEQUENCE [LARGE SCALE GENOMIC DNA]</scope>
    <source>
        <strain evidence="5">ATCC 24235 / CBS 4417 / NBRC 1672 / NRRL Y-8282 / UCD 70-5</strain>
    </source>
</reference>
<dbReference type="EMBL" id="HE612862">
    <property type="protein sequence ID" value="CCE63985.1"/>
    <property type="molecule type" value="Genomic_DNA"/>
</dbReference>
<accession>G8BVQ7</accession>
<dbReference type="eggNOG" id="KOG0721">
    <property type="taxonomic scope" value="Eukaryota"/>
</dbReference>
<dbReference type="SMART" id="SM00271">
    <property type="entry name" value="DnaJ"/>
    <property type="match status" value="1"/>
</dbReference>
<evidence type="ECO:0000256" key="2">
    <source>
        <dbReference type="SAM" id="Phobius"/>
    </source>
</evidence>
<gene>
    <name evidence="4" type="primary">TPHA0G01480</name>
    <name evidence="4" type="ordered locus">TPHA_0G01480</name>
</gene>
<organism evidence="4 5">
    <name type="scientific">Tetrapisispora phaffii (strain ATCC 24235 / CBS 4417 / NBRC 1672 / NRRL Y-8282 / UCD 70-5)</name>
    <name type="common">Yeast</name>
    <name type="synonym">Fabospora phaffii</name>
    <dbReference type="NCBI Taxonomy" id="1071381"/>
    <lineage>
        <taxon>Eukaryota</taxon>
        <taxon>Fungi</taxon>
        <taxon>Dikarya</taxon>
        <taxon>Ascomycota</taxon>
        <taxon>Saccharomycotina</taxon>
        <taxon>Saccharomycetes</taxon>
        <taxon>Saccharomycetales</taxon>
        <taxon>Saccharomycetaceae</taxon>
        <taxon>Tetrapisispora</taxon>
    </lineage>
</organism>
<proteinExistence type="predicted"/>
<dbReference type="GO" id="GO:0006614">
    <property type="term" value="P:SRP-dependent cotranslational protein targeting to membrane"/>
    <property type="evidence" value="ECO:0007669"/>
    <property type="project" value="EnsemblFungi"/>
</dbReference>
<protein>
    <recommendedName>
        <fullName evidence="3">J domain-containing protein</fullName>
    </recommendedName>
</protein>
<dbReference type="SUPFAM" id="SSF158702">
    <property type="entry name" value="Sec63 N-terminal domain-like"/>
    <property type="match status" value="1"/>
</dbReference>
<feature type="domain" description="J" evidence="3">
    <location>
        <begin position="121"/>
        <end position="192"/>
    </location>
</feature>
<dbReference type="CDD" id="cd06257">
    <property type="entry name" value="DnaJ"/>
    <property type="match status" value="1"/>
</dbReference>
<keyword evidence="2" id="KW-0812">Transmembrane</keyword>
<dbReference type="PROSITE" id="PS50076">
    <property type="entry name" value="DNAJ_2"/>
    <property type="match status" value="1"/>
</dbReference>
<dbReference type="PRINTS" id="PR00625">
    <property type="entry name" value="JDOMAIN"/>
</dbReference>
<feature type="transmembrane region" description="Helical" evidence="2">
    <location>
        <begin position="90"/>
        <end position="107"/>
    </location>
</feature>
<feature type="transmembrane region" description="Helical" evidence="2">
    <location>
        <begin position="14"/>
        <end position="35"/>
    </location>
</feature>
<dbReference type="GO" id="GO:0046967">
    <property type="term" value="P:cytosol to endoplasmic reticulum transport"/>
    <property type="evidence" value="ECO:0007669"/>
    <property type="project" value="EnsemblFungi"/>
</dbReference>
<keyword evidence="5" id="KW-1185">Reference proteome</keyword>
<dbReference type="STRING" id="1071381.G8BVQ7"/>
<sequence>MPQSYDYDEGSETWPFFMLTLLLTVLIPMTLMQIWKLTGKTETEDEKVLKVNNSKSVMNKLDDKYTDSSIVTFRDKYNNSINNVFSAKNGLIIVGWICVSVLIQIINSNESIAKSAMGTFDPYEILGVTVSSTEKEIKKAYRNLSLKFHPDKLDRNLSEKERLSMEEIFVQISKAYEALTNPATKENYLLYGHPDGPQSQIHGIALPSFLVNGSLMAKIVIFAYVSLLSIGLPYLVRNWWVKTRSYTKNNIHVETASYFVDRMINYKPSEILTVKLIVSWLSHSKEFRIYYPTLTAADFERLLLAHINREKVDKSERDIQYRIVAKCHTLINGLVAIACGFRNMDIASAALDTFKCIMQAVPDSKYSEILQLPNVNKDHFIENSEDIFTVGKLFTLDDKKIGKVLGISDEELLKDTLAVASNIPFLRLLKAEFKVPGEKNVITGSIPYISLKILVHSARQKVISEKKFPEKYLEDDEDFETIKDPYSNLQTIPLTTYSFSPYFPAKRRSDWVCLIGLQKDNKIIQTPVTIDRLSFKNLNNEFDKRLITEINDKNFNPEEWDIAKINIPLGQPAPNEKGTAFFKVVIKSADYFGPDLEFTMKMDVIDPPPFEEKEEIYEDDSEDNESGESDGEESEEESEDDNDSDYTDIDTDTEDEDEDN</sequence>
<dbReference type="GO" id="GO:0031207">
    <property type="term" value="C:Sec62/Sec63 complex"/>
    <property type="evidence" value="ECO:0007669"/>
    <property type="project" value="EnsemblFungi"/>
</dbReference>
<dbReference type="GO" id="GO:0071256">
    <property type="term" value="C:translocon complex"/>
    <property type="evidence" value="ECO:0007669"/>
    <property type="project" value="EnsemblFungi"/>
</dbReference>
<dbReference type="InterPro" id="IPR014756">
    <property type="entry name" value="Ig_E-set"/>
</dbReference>
<dbReference type="InterPro" id="IPR001623">
    <property type="entry name" value="DnaJ_domain"/>
</dbReference>
<dbReference type="AlphaFoldDB" id="G8BVQ7"/>
<keyword evidence="2" id="KW-1133">Transmembrane helix</keyword>
<feature type="compositionally biased region" description="Acidic residues" evidence="1">
    <location>
        <begin position="612"/>
        <end position="660"/>
    </location>
</feature>
<dbReference type="GO" id="GO:0003723">
    <property type="term" value="F:RNA binding"/>
    <property type="evidence" value="ECO:0007669"/>
    <property type="project" value="TreeGrafter"/>
</dbReference>
<name>G8BVQ7_TETPH</name>
<evidence type="ECO:0000259" key="3">
    <source>
        <dbReference type="PROSITE" id="PS50076"/>
    </source>
</evidence>
<dbReference type="PANTHER" id="PTHR24075:SF0">
    <property type="entry name" value="TRANSLOCATION PROTEIN SEC63 HOMOLOG"/>
    <property type="match status" value="1"/>
</dbReference>
<dbReference type="InterPro" id="IPR018253">
    <property type="entry name" value="DnaJ_domain_CS"/>
</dbReference>
<dbReference type="PANTHER" id="PTHR24075">
    <property type="entry name" value="SEC63 DOMAIN-CONTAINING"/>
    <property type="match status" value="1"/>
</dbReference>
<dbReference type="SUPFAM" id="SSF46565">
    <property type="entry name" value="Chaperone J-domain"/>
    <property type="match status" value="1"/>
</dbReference>
<dbReference type="GO" id="GO:0008320">
    <property type="term" value="F:protein transmembrane transporter activity"/>
    <property type="evidence" value="ECO:0007669"/>
    <property type="project" value="EnsemblFungi"/>
</dbReference>
<dbReference type="HOGENOM" id="CLU_014210_0_0_1"/>
<dbReference type="KEGG" id="tpf:TPHA_0G01480"/>
<dbReference type="Gene3D" id="1.10.287.110">
    <property type="entry name" value="DnaJ domain"/>
    <property type="match status" value="1"/>
</dbReference>
<evidence type="ECO:0000256" key="1">
    <source>
        <dbReference type="SAM" id="MobiDB-lite"/>
    </source>
</evidence>
<dbReference type="Pfam" id="PF00226">
    <property type="entry name" value="DnaJ"/>
    <property type="match status" value="1"/>
</dbReference>
<dbReference type="GO" id="GO:0031204">
    <property type="term" value="P:post-translational protein targeting to membrane, translocation"/>
    <property type="evidence" value="ECO:0007669"/>
    <property type="project" value="EnsemblFungi"/>
</dbReference>
<dbReference type="Proteomes" id="UP000005666">
    <property type="component" value="Chromosome 7"/>
</dbReference>
<evidence type="ECO:0000313" key="5">
    <source>
        <dbReference type="Proteomes" id="UP000005666"/>
    </source>
</evidence>
<dbReference type="OrthoDB" id="1734229at2759"/>
<dbReference type="PROSITE" id="PS00636">
    <property type="entry name" value="DNAJ_1"/>
    <property type="match status" value="1"/>
</dbReference>
<dbReference type="SUPFAM" id="SSF81296">
    <property type="entry name" value="E set domains"/>
    <property type="match status" value="1"/>
</dbReference>
<dbReference type="OMA" id="ETWPFFL"/>
<dbReference type="InterPro" id="IPR035892">
    <property type="entry name" value="C2_domain_sf"/>
</dbReference>
<feature type="region of interest" description="Disordered" evidence="1">
    <location>
        <begin position="606"/>
        <end position="660"/>
    </location>
</feature>
<evidence type="ECO:0000313" key="4">
    <source>
        <dbReference type="EMBL" id="CCE63985.1"/>
    </source>
</evidence>